<evidence type="ECO:0000313" key="6">
    <source>
        <dbReference type="Proteomes" id="UP000295252"/>
    </source>
</evidence>
<dbReference type="SUPFAM" id="SSF53335">
    <property type="entry name" value="S-adenosyl-L-methionine-dependent methyltransferases"/>
    <property type="match status" value="1"/>
</dbReference>
<dbReference type="InterPro" id="IPR029063">
    <property type="entry name" value="SAM-dependent_MTases_sf"/>
</dbReference>
<dbReference type="AlphaFoldDB" id="A0A068VN21"/>
<dbReference type="PhylomeDB" id="A0A068VN21"/>
<dbReference type="GO" id="GO:0008171">
    <property type="term" value="F:O-methyltransferase activity"/>
    <property type="evidence" value="ECO:0007669"/>
    <property type="project" value="InterPro"/>
</dbReference>
<dbReference type="OrthoDB" id="2410195at2759"/>
<protein>
    <submittedName>
        <fullName evidence="5">DH200=94 genomic scaffold, scaffold_11254</fullName>
    </submittedName>
</protein>
<evidence type="ECO:0000256" key="1">
    <source>
        <dbReference type="ARBA" id="ARBA00022603"/>
    </source>
</evidence>
<dbReference type="STRING" id="49390.A0A068VN21"/>
<dbReference type="Pfam" id="PF00891">
    <property type="entry name" value="Methyltransf_2"/>
    <property type="match status" value="1"/>
</dbReference>
<dbReference type="InParanoid" id="A0A068VN21"/>
<dbReference type="InterPro" id="IPR016461">
    <property type="entry name" value="COMT-like"/>
</dbReference>
<accession>A0A068VN21</accession>
<evidence type="ECO:0000313" key="5">
    <source>
        <dbReference type="EMBL" id="CDP22155.1"/>
    </source>
</evidence>
<reference evidence="6" key="1">
    <citation type="journal article" date="2014" name="Science">
        <title>The coffee genome provides insight into the convergent evolution of caffeine biosynthesis.</title>
        <authorList>
            <person name="Denoeud F."/>
            <person name="Carretero-Paulet L."/>
            <person name="Dereeper A."/>
            <person name="Droc G."/>
            <person name="Guyot R."/>
            <person name="Pietrella M."/>
            <person name="Zheng C."/>
            <person name="Alberti A."/>
            <person name="Anthony F."/>
            <person name="Aprea G."/>
            <person name="Aury J.M."/>
            <person name="Bento P."/>
            <person name="Bernard M."/>
            <person name="Bocs S."/>
            <person name="Campa C."/>
            <person name="Cenci A."/>
            <person name="Combes M.C."/>
            <person name="Crouzillat D."/>
            <person name="Da Silva C."/>
            <person name="Daddiego L."/>
            <person name="De Bellis F."/>
            <person name="Dussert S."/>
            <person name="Garsmeur O."/>
            <person name="Gayraud T."/>
            <person name="Guignon V."/>
            <person name="Jahn K."/>
            <person name="Jamilloux V."/>
            <person name="Joet T."/>
            <person name="Labadie K."/>
            <person name="Lan T."/>
            <person name="Leclercq J."/>
            <person name="Lepelley M."/>
            <person name="Leroy T."/>
            <person name="Li L.T."/>
            <person name="Librado P."/>
            <person name="Lopez L."/>
            <person name="Munoz A."/>
            <person name="Noel B."/>
            <person name="Pallavicini A."/>
            <person name="Perrotta G."/>
            <person name="Poncet V."/>
            <person name="Pot D."/>
            <person name="Priyono X."/>
            <person name="Rigoreau M."/>
            <person name="Rouard M."/>
            <person name="Rozas J."/>
            <person name="Tranchant-Dubreuil C."/>
            <person name="VanBuren R."/>
            <person name="Zhang Q."/>
            <person name="Andrade A.C."/>
            <person name="Argout X."/>
            <person name="Bertrand B."/>
            <person name="de Kochko A."/>
            <person name="Graziosi G."/>
            <person name="Henry R.J."/>
            <person name="Jayarama X."/>
            <person name="Ming R."/>
            <person name="Nagai C."/>
            <person name="Rounsley S."/>
            <person name="Sankoff D."/>
            <person name="Giuliano G."/>
            <person name="Albert V.A."/>
            <person name="Wincker P."/>
            <person name="Lashermes P."/>
        </authorList>
    </citation>
    <scope>NUCLEOTIDE SEQUENCE [LARGE SCALE GENOMIC DNA]</scope>
    <source>
        <strain evidence="6">cv. DH200-94</strain>
    </source>
</reference>
<keyword evidence="3" id="KW-0949">S-adenosyl-L-methionine</keyword>
<dbReference type="Gene3D" id="3.40.50.150">
    <property type="entry name" value="Vaccinia Virus protein VP39"/>
    <property type="match status" value="1"/>
</dbReference>
<feature type="domain" description="O-methyltransferase C-terminal" evidence="4">
    <location>
        <begin position="2"/>
        <end position="96"/>
    </location>
</feature>
<keyword evidence="6" id="KW-1185">Reference proteome</keyword>
<proteinExistence type="predicted"/>
<keyword evidence="1" id="KW-0489">Methyltransferase</keyword>
<evidence type="ECO:0000259" key="4">
    <source>
        <dbReference type="Pfam" id="PF00891"/>
    </source>
</evidence>
<dbReference type="Gramene" id="CDP22155">
    <property type="protein sequence ID" value="CDP22155"/>
    <property type="gene ID" value="GSCOC_T00006900001"/>
</dbReference>
<feature type="non-terminal residue" evidence="5">
    <location>
        <position position="1"/>
    </location>
</feature>
<dbReference type="Proteomes" id="UP000295252">
    <property type="component" value="Unassembled WGS sequence"/>
</dbReference>
<dbReference type="PANTHER" id="PTHR11746">
    <property type="entry name" value="O-METHYLTRANSFERASE"/>
    <property type="match status" value="1"/>
</dbReference>
<dbReference type="PROSITE" id="PS51683">
    <property type="entry name" value="SAM_OMT_II"/>
    <property type="match status" value="1"/>
</dbReference>
<dbReference type="EMBL" id="HG750338">
    <property type="protein sequence ID" value="CDP22155.1"/>
    <property type="molecule type" value="Genomic_DNA"/>
</dbReference>
<gene>
    <name evidence="5" type="ORF">GSCOC_T00006900001</name>
</gene>
<sequence>AIPPADDVTMKLILHDWNDEECVQMLRKCKEAIPSKENGRKVIIIDMVLNDQQKGADDHEAIESQLFFDMLLMVLVTGKQRNEREWAKLFSEAGFNDYKTTLVLGRIH</sequence>
<dbReference type="InterPro" id="IPR001077">
    <property type="entry name" value="COMT_C"/>
</dbReference>
<evidence type="ECO:0000256" key="3">
    <source>
        <dbReference type="ARBA" id="ARBA00022691"/>
    </source>
</evidence>
<evidence type="ECO:0000256" key="2">
    <source>
        <dbReference type="ARBA" id="ARBA00022679"/>
    </source>
</evidence>
<dbReference type="OMA" id="WANLIFS"/>
<keyword evidence="2" id="KW-0808">Transferase</keyword>
<dbReference type="GO" id="GO:0032259">
    <property type="term" value="P:methylation"/>
    <property type="evidence" value="ECO:0007669"/>
    <property type="project" value="UniProtKB-KW"/>
</dbReference>
<organism evidence="5 6">
    <name type="scientific">Coffea canephora</name>
    <name type="common">Robusta coffee</name>
    <dbReference type="NCBI Taxonomy" id="49390"/>
    <lineage>
        <taxon>Eukaryota</taxon>
        <taxon>Viridiplantae</taxon>
        <taxon>Streptophyta</taxon>
        <taxon>Embryophyta</taxon>
        <taxon>Tracheophyta</taxon>
        <taxon>Spermatophyta</taxon>
        <taxon>Magnoliopsida</taxon>
        <taxon>eudicotyledons</taxon>
        <taxon>Gunneridae</taxon>
        <taxon>Pentapetalae</taxon>
        <taxon>asterids</taxon>
        <taxon>lamiids</taxon>
        <taxon>Gentianales</taxon>
        <taxon>Rubiaceae</taxon>
        <taxon>Ixoroideae</taxon>
        <taxon>Gardenieae complex</taxon>
        <taxon>Bertiereae - Coffeeae clade</taxon>
        <taxon>Coffeeae</taxon>
        <taxon>Coffea</taxon>
    </lineage>
</organism>
<name>A0A068VN21_COFCA</name>